<organism evidence="5 6">
    <name type="scientific">Streptomyces pactum</name>
    <dbReference type="NCBI Taxonomy" id="68249"/>
    <lineage>
        <taxon>Bacteria</taxon>
        <taxon>Bacillati</taxon>
        <taxon>Actinomycetota</taxon>
        <taxon>Actinomycetes</taxon>
        <taxon>Kitasatosporales</taxon>
        <taxon>Streptomycetaceae</taxon>
        <taxon>Streptomyces</taxon>
    </lineage>
</organism>
<dbReference type="RefSeq" id="WP_197987316.1">
    <property type="nucleotide sequence ID" value="NZ_JACYXC010000001.1"/>
</dbReference>
<comment type="caution">
    <text evidence="5">The sequence shown here is derived from an EMBL/GenBank/DDBJ whole genome shotgun (WGS) entry which is preliminary data.</text>
</comment>
<evidence type="ECO:0000256" key="1">
    <source>
        <dbReference type="ARBA" id="ARBA00037217"/>
    </source>
</evidence>
<dbReference type="EMBL" id="JACYXC010000001">
    <property type="protein sequence ID" value="MBH5333505.1"/>
    <property type="molecule type" value="Genomic_DNA"/>
</dbReference>
<dbReference type="InterPro" id="IPR036188">
    <property type="entry name" value="FAD/NAD-bd_sf"/>
</dbReference>
<comment type="subunit">
    <text evidence="2">Interacts with COX5B; this interaction may contribute to localize PYROXD2 to the inner face of the inner mitochondrial membrane.</text>
</comment>
<dbReference type="Gene3D" id="3.50.50.60">
    <property type="entry name" value="FAD/NAD(P)-binding domain"/>
    <property type="match status" value="2"/>
</dbReference>
<dbReference type="PANTHER" id="PTHR10668">
    <property type="entry name" value="PHYTOENE DEHYDROGENASE"/>
    <property type="match status" value="1"/>
</dbReference>
<evidence type="ECO:0000313" key="6">
    <source>
        <dbReference type="Proteomes" id="UP000807371"/>
    </source>
</evidence>
<evidence type="ECO:0000259" key="4">
    <source>
        <dbReference type="Pfam" id="PF01593"/>
    </source>
</evidence>
<dbReference type="InterPro" id="IPR002937">
    <property type="entry name" value="Amino_oxidase"/>
</dbReference>
<reference evidence="5 6" key="1">
    <citation type="submission" date="2020-09" db="EMBL/GenBank/DDBJ databases">
        <title>Biosynthesis of the nuclear factor of activated T cells inhibitor NFAT-133 and its congeners in Streptomyces pactum.</title>
        <authorList>
            <person name="Zhou W."/>
            <person name="Posri P."/>
            <person name="Abugrain M.E."/>
            <person name="Weisberg A.J."/>
            <person name="Chang J.H."/>
            <person name="Mahmud T."/>
        </authorList>
    </citation>
    <scope>NUCLEOTIDE SEQUENCE [LARGE SCALE GENOMIC DNA]</scope>
    <source>
        <strain evidence="5 6">ATCC 27456</strain>
    </source>
</reference>
<proteinExistence type="predicted"/>
<name>A0ABS0NEA4_9ACTN</name>
<protein>
    <recommendedName>
        <fullName evidence="3">Pyridine nucleotide-disulfide oxidoreductase domain-containing protein 2</fullName>
    </recommendedName>
</protein>
<evidence type="ECO:0000256" key="2">
    <source>
        <dbReference type="ARBA" id="ARBA00038825"/>
    </source>
</evidence>
<dbReference type="Proteomes" id="UP000807371">
    <property type="component" value="Unassembled WGS sequence"/>
</dbReference>
<dbReference type="SUPFAM" id="SSF51905">
    <property type="entry name" value="FAD/NAD(P)-binding domain"/>
    <property type="match status" value="1"/>
</dbReference>
<sequence length="544" mass="57508">MTGRTVDAVVIGAGPNGLVAANLLADAGWEVTVLEAADTPGGAVRSDRGVHPDHVHDLCSSFHPLAAASPVLQGLELERWGLRWSRAPAVLAHPLPDGRCAVLYQDPARTARGLEEFGAGDGAAYLRLVELWEELGADLIRALFTPLPPIRSGAALAARLRSAGGLRAVRTLALPVRRLAEEEFTGVGAPLLLAGCALHADLFPESPGSAAFGWLLAMLGQQVGWPVPAGGAQQLTRALVGRFRARGGSLRCGTPVTRVLLSDDRCTGVRTADGEQVFARRAVLADVPAPALYGELIGLSRLPARLRADLARFQWDHATFKVDWALSGPIPWRAAEAGRAGTVHLATGMDHLTRYAAQLATGQVPDRPFALLGQMTTADPGRSPAGTESAWAYTHLPQRVRGDAGGAGVGDHWDDDRRAAMVARLEAEVERLAPGFRDTVVARRVLAPPDLQRIDRSLEQGALNGGTAAVHQQLFFRPMPGTGRPETPVPGLYLASASAHPGGGVHGACGANAARAALWAGRPLVRRVLHPVWSALRRPGGRWP</sequence>
<evidence type="ECO:0000256" key="3">
    <source>
        <dbReference type="ARBA" id="ARBA00040298"/>
    </source>
</evidence>
<gene>
    <name evidence="5" type="ORF">IHE55_01275</name>
</gene>
<keyword evidence="6" id="KW-1185">Reference proteome</keyword>
<dbReference type="Pfam" id="PF01593">
    <property type="entry name" value="Amino_oxidase"/>
    <property type="match status" value="1"/>
</dbReference>
<feature type="domain" description="Amine oxidase" evidence="4">
    <location>
        <begin position="17"/>
        <end position="509"/>
    </location>
</feature>
<evidence type="ECO:0000313" key="5">
    <source>
        <dbReference type="EMBL" id="MBH5333505.1"/>
    </source>
</evidence>
<accession>A0ABS0NEA4</accession>
<comment type="function">
    <text evidence="1">Probable oxidoreductase that may play a role as regulator of mitochondrial function.</text>
</comment>
<dbReference type="PANTHER" id="PTHR10668:SF105">
    <property type="entry name" value="DEHYDROGENASE-RELATED"/>
    <property type="match status" value="1"/>
</dbReference>